<gene>
    <name evidence="2" type="ORF">SAMN04488115_106168</name>
</gene>
<protein>
    <recommendedName>
        <fullName evidence="4">HdeA/HdeB family protein</fullName>
    </recommendedName>
</protein>
<organism evidence="2 3">
    <name type="scientific">Bosea lathyri</name>
    <dbReference type="NCBI Taxonomy" id="1036778"/>
    <lineage>
        <taxon>Bacteria</taxon>
        <taxon>Pseudomonadati</taxon>
        <taxon>Pseudomonadota</taxon>
        <taxon>Alphaproteobacteria</taxon>
        <taxon>Hyphomicrobiales</taxon>
        <taxon>Boseaceae</taxon>
        <taxon>Bosea</taxon>
    </lineage>
</organism>
<evidence type="ECO:0000313" key="2">
    <source>
        <dbReference type="EMBL" id="SEG52373.1"/>
    </source>
</evidence>
<sequence>MSILARALALSLLLLAAPAAAEITDPEMSCAQYLKTAPSRAHKANHAKAGGASGEVEARVRAFCAANPKMKAIDAELTVTGD</sequence>
<dbReference type="OrthoDB" id="8162731at2"/>
<keyword evidence="3" id="KW-1185">Reference proteome</keyword>
<name>A0A1H6AUP0_9HYPH</name>
<keyword evidence="1" id="KW-0732">Signal</keyword>
<dbReference type="EMBL" id="FNUY01000006">
    <property type="protein sequence ID" value="SEG52373.1"/>
    <property type="molecule type" value="Genomic_DNA"/>
</dbReference>
<dbReference type="Proteomes" id="UP000236743">
    <property type="component" value="Unassembled WGS sequence"/>
</dbReference>
<dbReference type="AlphaFoldDB" id="A0A1H6AUP0"/>
<evidence type="ECO:0000256" key="1">
    <source>
        <dbReference type="SAM" id="SignalP"/>
    </source>
</evidence>
<dbReference type="RefSeq" id="WP_103873449.1">
    <property type="nucleotide sequence ID" value="NZ_FNUY01000006.1"/>
</dbReference>
<feature type="signal peptide" evidence="1">
    <location>
        <begin position="1"/>
        <end position="21"/>
    </location>
</feature>
<evidence type="ECO:0000313" key="3">
    <source>
        <dbReference type="Proteomes" id="UP000236743"/>
    </source>
</evidence>
<feature type="chain" id="PRO_5009293045" description="HdeA/HdeB family protein" evidence="1">
    <location>
        <begin position="22"/>
        <end position="82"/>
    </location>
</feature>
<proteinExistence type="predicted"/>
<evidence type="ECO:0008006" key="4">
    <source>
        <dbReference type="Google" id="ProtNLM"/>
    </source>
</evidence>
<accession>A0A1H6AUP0</accession>
<reference evidence="2 3" key="1">
    <citation type="submission" date="2016-10" db="EMBL/GenBank/DDBJ databases">
        <authorList>
            <person name="de Groot N.N."/>
        </authorList>
    </citation>
    <scope>NUCLEOTIDE SEQUENCE [LARGE SCALE GENOMIC DNA]</scope>
    <source>
        <strain evidence="2 3">DSM 26656</strain>
    </source>
</reference>